<evidence type="ECO:0000259" key="1">
    <source>
        <dbReference type="PROSITE" id="PS50878"/>
    </source>
</evidence>
<dbReference type="EMBL" id="CP092864">
    <property type="protein sequence ID" value="UYV63415.1"/>
    <property type="molecule type" value="Genomic_DNA"/>
</dbReference>
<feature type="domain" description="Reverse transcriptase" evidence="1">
    <location>
        <begin position="54"/>
        <end position="251"/>
    </location>
</feature>
<dbReference type="Pfam" id="PF00078">
    <property type="entry name" value="RVT_1"/>
    <property type="match status" value="1"/>
</dbReference>
<name>A0ABY6K4B4_9ARAC</name>
<evidence type="ECO:0000313" key="2">
    <source>
        <dbReference type="EMBL" id="UYV63415.1"/>
    </source>
</evidence>
<dbReference type="InterPro" id="IPR000477">
    <property type="entry name" value="RT_dom"/>
</dbReference>
<evidence type="ECO:0000313" key="3">
    <source>
        <dbReference type="Proteomes" id="UP001235939"/>
    </source>
</evidence>
<gene>
    <name evidence="2" type="ORF">LAZ67_2004010</name>
</gene>
<keyword evidence="3" id="KW-1185">Reference proteome</keyword>
<organism evidence="2 3">
    <name type="scientific">Cordylochernes scorpioides</name>
    <dbReference type="NCBI Taxonomy" id="51811"/>
    <lineage>
        <taxon>Eukaryota</taxon>
        <taxon>Metazoa</taxon>
        <taxon>Ecdysozoa</taxon>
        <taxon>Arthropoda</taxon>
        <taxon>Chelicerata</taxon>
        <taxon>Arachnida</taxon>
        <taxon>Pseudoscorpiones</taxon>
        <taxon>Cheliferoidea</taxon>
        <taxon>Chernetidae</taxon>
        <taxon>Cordylochernes</taxon>
    </lineage>
</organism>
<accession>A0ABY6K4B4</accession>
<proteinExistence type="predicted"/>
<dbReference type="PROSITE" id="PS50878">
    <property type="entry name" value="RT_POL"/>
    <property type="match status" value="1"/>
</dbReference>
<protein>
    <recommendedName>
        <fullName evidence="1">Reverse transcriptase domain-containing protein</fullName>
    </recommendedName>
</protein>
<dbReference type="PANTHER" id="PTHR47027:SF20">
    <property type="entry name" value="REVERSE TRANSCRIPTASE-LIKE PROTEIN WITH RNA-DIRECTED DNA POLYMERASE DOMAIN"/>
    <property type="match status" value="1"/>
</dbReference>
<sequence length="251" mass="28967">MLCGEDPICTFCNSKLKNEITHYIFDCSALKEERRTLMLKTGQLCASLPSIIDNMTQNKYIATAFYGFHKSISQKKANNMSKLFTSILRNRLNNRIEKRHYIGENQAGFRKDRSCLDHIFTLNTLIQLSLRKKRGKLYVFFVYLTKASDTVPREILWNILQKIGISSRFISIIKSYYEAAKISVRWKGEYSNNVKIDSGVLQGEPLSPLLFITYISDLIEYYNNSSLTGFYLPDFGFLHLLMYADDIAIIG</sequence>
<dbReference type="Proteomes" id="UP001235939">
    <property type="component" value="Chromosome 02"/>
</dbReference>
<dbReference type="PANTHER" id="PTHR47027">
    <property type="entry name" value="REVERSE TRANSCRIPTASE DOMAIN-CONTAINING PROTEIN"/>
    <property type="match status" value="1"/>
</dbReference>
<reference evidence="2 3" key="1">
    <citation type="submission" date="2022-01" db="EMBL/GenBank/DDBJ databases">
        <title>A chromosomal length assembly of Cordylochernes scorpioides.</title>
        <authorList>
            <person name="Zeh D."/>
            <person name="Zeh J."/>
        </authorList>
    </citation>
    <scope>NUCLEOTIDE SEQUENCE [LARGE SCALE GENOMIC DNA]</scope>
    <source>
        <strain evidence="2">IN4F17</strain>
        <tissue evidence="2">Whole Body</tissue>
    </source>
</reference>